<dbReference type="PRINTS" id="PR01466">
    <property type="entry name" value="ARGDEIMINASE"/>
</dbReference>
<organism evidence="3 4">
    <name type="scientific">Gordonia pseudamarae</name>
    <dbReference type="NCBI Taxonomy" id="2831662"/>
    <lineage>
        <taxon>Bacteria</taxon>
        <taxon>Bacillati</taxon>
        <taxon>Actinomycetota</taxon>
        <taxon>Actinomycetes</taxon>
        <taxon>Mycobacteriales</taxon>
        <taxon>Gordoniaceae</taxon>
        <taxon>Gordonia</taxon>
    </lineage>
</organism>
<dbReference type="Gene3D" id="3.75.10.10">
    <property type="entry name" value="L-arginine/glycine Amidinotransferase, Chain A"/>
    <property type="match status" value="1"/>
</dbReference>
<keyword evidence="4" id="KW-1185">Reference proteome</keyword>
<dbReference type="Proteomes" id="UP001059836">
    <property type="component" value="Chromosome"/>
</dbReference>
<evidence type="ECO:0000313" key="3">
    <source>
        <dbReference type="EMBL" id="QHN34506.1"/>
    </source>
</evidence>
<sequence>MGEFGVSSEVGTLRGVLLHRPGAELSRLTEANRDRLLFDVVPSLSEMRAEHDAFAQVLRERGVEVLLLGDLLPQAIEHSGAARIQGISAAVSDRRLGPPLAAEVSAYLRGLAPADLARVLIEGLAFDELPGEIGTSATSLVRFMHAETDFVIDPLPNLMFTRDSSFWVGDRFAITRLAFAARSRETSLTDIVFAHHPLFLGTRRAYESRTAPVEGGDVVLLAPGVVAVGVGERTTPAGVEALARSLFRDELAHTVLAVGIAQSRAYMHLGTMATMVDTDAMVMNPQMRCAPTFTVSRVAGGGPDDLTVTGPTEFADVASRAMGLARLRVIDTALDAGAGDLPVYGADGSNTLAVSPGVVIAYAHATETNRRLRDVGIEVLEIAGGELATGRGGPRCLACPVSRAAIPA</sequence>
<keyword evidence="2 3" id="KW-0378">Hydrolase</keyword>
<proteinExistence type="inferred from homology"/>
<name>A0ABX6IGL5_9ACTN</name>
<dbReference type="RefSeq" id="WP_213247677.1">
    <property type="nucleotide sequence ID" value="NZ_CP045806.1"/>
</dbReference>
<dbReference type="Gene3D" id="1.10.3930.10">
    <property type="entry name" value="Arginine deiminase"/>
    <property type="match status" value="1"/>
</dbReference>
<dbReference type="PIRSF" id="PIRSF006356">
    <property type="entry name" value="Arg_deiminase"/>
    <property type="match status" value="1"/>
</dbReference>
<evidence type="ECO:0000256" key="2">
    <source>
        <dbReference type="ARBA" id="ARBA00022801"/>
    </source>
</evidence>
<protein>
    <submittedName>
        <fullName evidence="3">Arginine deiminase</fullName>
        <ecNumber evidence="3">3.5.3.6</ecNumber>
    </submittedName>
</protein>
<dbReference type="EMBL" id="CP045809">
    <property type="protein sequence ID" value="QHN34506.1"/>
    <property type="molecule type" value="Genomic_DNA"/>
</dbReference>
<dbReference type="NCBIfam" id="NF002381">
    <property type="entry name" value="PRK01388.1"/>
    <property type="match status" value="1"/>
</dbReference>
<dbReference type="PANTHER" id="PTHR47271">
    <property type="entry name" value="ARGININE DEIMINASE"/>
    <property type="match status" value="1"/>
</dbReference>
<evidence type="ECO:0000256" key="1">
    <source>
        <dbReference type="ARBA" id="ARBA00010206"/>
    </source>
</evidence>
<dbReference type="Pfam" id="PF02274">
    <property type="entry name" value="ADI"/>
    <property type="match status" value="1"/>
</dbReference>
<dbReference type="EC" id="3.5.3.6" evidence="3"/>
<gene>
    <name evidence="3" type="ORF">GII31_05910</name>
</gene>
<reference evidence="3" key="1">
    <citation type="journal article" date="2021" name="Nat. Microbiol.">
        <title>Cocultivation of an ultrasmall environmental parasitic bacterium with lytic ability against bacteria associated with wastewater foams.</title>
        <authorList>
            <person name="Batinovic S."/>
            <person name="Rose J.J.A."/>
            <person name="Ratcliffe J."/>
            <person name="Seviour R.J."/>
            <person name="Petrovski S."/>
        </authorList>
    </citation>
    <scope>NUCLEOTIDE SEQUENCE</scope>
    <source>
        <strain evidence="3">CON9</strain>
    </source>
</reference>
<dbReference type="InterPro" id="IPR003876">
    <property type="entry name" value="Arg_deiminase"/>
</dbReference>
<accession>A0ABX6IGL5</accession>
<evidence type="ECO:0000313" key="4">
    <source>
        <dbReference type="Proteomes" id="UP001059836"/>
    </source>
</evidence>
<comment type="similarity">
    <text evidence="1">Belongs to the arginine deiminase family.</text>
</comment>
<dbReference type="PANTHER" id="PTHR47271:SF2">
    <property type="entry name" value="ARGININE DEIMINASE"/>
    <property type="match status" value="1"/>
</dbReference>
<dbReference type="SUPFAM" id="SSF55909">
    <property type="entry name" value="Pentein"/>
    <property type="match status" value="1"/>
</dbReference>
<dbReference type="GO" id="GO:0016990">
    <property type="term" value="F:arginine deiminase activity"/>
    <property type="evidence" value="ECO:0007669"/>
    <property type="project" value="UniProtKB-EC"/>
</dbReference>